<dbReference type="InterPro" id="IPR017972">
    <property type="entry name" value="Cyt_P450_CS"/>
</dbReference>
<evidence type="ECO:0000313" key="12">
    <source>
        <dbReference type="Proteomes" id="UP000596660"/>
    </source>
</evidence>
<dbReference type="PANTHER" id="PTHR47946">
    <property type="entry name" value="CYTOCHROME P450 78A7-RELATED"/>
    <property type="match status" value="1"/>
</dbReference>
<feature type="binding site" description="axial binding residue" evidence="8">
    <location>
        <position position="465"/>
    </location>
    <ligand>
        <name>heme</name>
        <dbReference type="ChEBI" id="CHEBI:30413"/>
    </ligand>
    <ligandPart>
        <name>Fe</name>
        <dbReference type="ChEBI" id="CHEBI:18248"/>
    </ligandPart>
</feature>
<accession>A0A803M3B7</accession>
<gene>
    <name evidence="11" type="primary">LOC110731703</name>
</gene>
<keyword evidence="4 8" id="KW-0479">Metal-binding</keyword>
<dbReference type="Pfam" id="PF00067">
    <property type="entry name" value="p450"/>
    <property type="match status" value="1"/>
</dbReference>
<evidence type="ECO:0000256" key="10">
    <source>
        <dbReference type="SAM" id="Phobius"/>
    </source>
</evidence>
<dbReference type="Gene3D" id="1.10.630.10">
    <property type="entry name" value="Cytochrome P450"/>
    <property type="match status" value="1"/>
</dbReference>
<dbReference type="Proteomes" id="UP000596660">
    <property type="component" value="Unplaced"/>
</dbReference>
<dbReference type="PROSITE" id="PS00086">
    <property type="entry name" value="CYTOCHROME_P450"/>
    <property type="match status" value="1"/>
</dbReference>
<organism evidence="11 12">
    <name type="scientific">Chenopodium quinoa</name>
    <name type="common">Quinoa</name>
    <dbReference type="NCBI Taxonomy" id="63459"/>
    <lineage>
        <taxon>Eukaryota</taxon>
        <taxon>Viridiplantae</taxon>
        <taxon>Streptophyta</taxon>
        <taxon>Embryophyta</taxon>
        <taxon>Tracheophyta</taxon>
        <taxon>Spermatophyta</taxon>
        <taxon>Magnoliopsida</taxon>
        <taxon>eudicotyledons</taxon>
        <taxon>Gunneridae</taxon>
        <taxon>Pentapetalae</taxon>
        <taxon>Caryophyllales</taxon>
        <taxon>Chenopodiaceae</taxon>
        <taxon>Chenopodioideae</taxon>
        <taxon>Atripliceae</taxon>
        <taxon>Chenopodium</taxon>
    </lineage>
</organism>
<dbReference type="GO" id="GO:0004497">
    <property type="term" value="F:monooxygenase activity"/>
    <property type="evidence" value="ECO:0007669"/>
    <property type="project" value="UniProtKB-KW"/>
</dbReference>
<keyword evidence="10" id="KW-0812">Transmembrane</keyword>
<keyword evidence="5 9" id="KW-0560">Oxidoreductase</keyword>
<evidence type="ECO:0000256" key="4">
    <source>
        <dbReference type="ARBA" id="ARBA00022723"/>
    </source>
</evidence>
<evidence type="ECO:0000256" key="5">
    <source>
        <dbReference type="ARBA" id="ARBA00023002"/>
    </source>
</evidence>
<proteinExistence type="inferred from homology"/>
<dbReference type="InterPro" id="IPR036396">
    <property type="entry name" value="Cyt_P450_sf"/>
</dbReference>
<dbReference type="Gramene" id="AUR62022716-RA">
    <property type="protein sequence ID" value="AUR62022716-RA:cds"/>
    <property type="gene ID" value="AUR62022716"/>
</dbReference>
<evidence type="ECO:0000256" key="6">
    <source>
        <dbReference type="ARBA" id="ARBA00023004"/>
    </source>
</evidence>
<dbReference type="FunFam" id="1.10.630.10:FF:000016">
    <property type="entry name" value="Cytochrome P450 78A5"/>
    <property type="match status" value="1"/>
</dbReference>
<reference evidence="11" key="2">
    <citation type="submission" date="2021-03" db="UniProtKB">
        <authorList>
            <consortium name="EnsemblPlants"/>
        </authorList>
    </citation>
    <scope>IDENTIFICATION</scope>
</reference>
<dbReference type="GO" id="GO:0020037">
    <property type="term" value="F:heme binding"/>
    <property type="evidence" value="ECO:0007669"/>
    <property type="project" value="InterPro"/>
</dbReference>
<dbReference type="PRINTS" id="PR00385">
    <property type="entry name" value="P450"/>
</dbReference>
<dbReference type="EnsemblPlants" id="AUR62022716-RA">
    <property type="protein sequence ID" value="AUR62022716-RA:cds"/>
    <property type="gene ID" value="AUR62022716"/>
</dbReference>
<keyword evidence="10" id="KW-0472">Membrane</keyword>
<keyword evidence="3 8" id="KW-0349">Heme</keyword>
<dbReference type="InterPro" id="IPR051996">
    <property type="entry name" value="Cytochrome_P450_78A"/>
</dbReference>
<dbReference type="AlphaFoldDB" id="A0A803M3B7"/>
<protein>
    <recommendedName>
        <fullName evidence="13">Cytochrome P450</fullName>
    </recommendedName>
</protein>
<comment type="similarity">
    <text evidence="2 9">Belongs to the cytochrome P450 family.</text>
</comment>
<dbReference type="PANTHER" id="PTHR47946:SF23">
    <property type="entry name" value="CYTOCHROME P450 78A9"/>
    <property type="match status" value="1"/>
</dbReference>
<dbReference type="InterPro" id="IPR002401">
    <property type="entry name" value="Cyt_P450_E_grp-I"/>
</dbReference>
<evidence type="ECO:0000256" key="8">
    <source>
        <dbReference type="PIRSR" id="PIRSR602401-1"/>
    </source>
</evidence>
<dbReference type="OMA" id="HEHRALT"/>
<dbReference type="GO" id="GO:0005506">
    <property type="term" value="F:iron ion binding"/>
    <property type="evidence" value="ECO:0007669"/>
    <property type="project" value="InterPro"/>
</dbReference>
<dbReference type="GO" id="GO:0016705">
    <property type="term" value="F:oxidoreductase activity, acting on paired donors, with incorporation or reduction of molecular oxygen"/>
    <property type="evidence" value="ECO:0007669"/>
    <property type="project" value="InterPro"/>
</dbReference>
<sequence>MSSQVDSLWLFALASKCNHLTIVNIITSILLLALTWLAMSLIYWAHQGGPAWGKYSWTHFSHWAKKPIPGPRGWPIFGSVGLKMGLAHHKIAAMAKHYNSKRLMAFSLGDTRMIVTCNADVAKEILNSPVFVDRPDQESAYGLMFNRSIGFAPYGSYWRTLRRISGTHMFSPKQIKAYEAQRSDIVSQLVKNIGNRNGSFKVREMLRWASLGNMMGSVFGEKNMKNEELKEMVEDGYDLLGVFNLGDHLSWLSEFDFHNIRFRCSQLVPKVNRFVGRIIEEHRRDPAHVNRDFVDVLLSLQHPDILSDSDMIAVLWEMIFRGTDSIAVLIEWILARLVIHPDIQSKIHDELDNIVGRSRAVTESDLSSLVYLTAVIKEVLRLHPPGPLLSWSRLSIEDTLVDGCHVPAGTTATVNMWAIARDSDVWASPLEFEPNRFLESGPNAEFMVLGSDLRLAPFGSGRRSCPGKMLGLTTVSFWVASLVHEFEWVTSIDGEVDLSEELKLSCEMANPLTVEARSRRSTNRVTLI</sequence>
<dbReference type="KEGG" id="cqi:110731703"/>
<dbReference type="InterPro" id="IPR001128">
    <property type="entry name" value="Cyt_P450"/>
</dbReference>
<dbReference type="SUPFAM" id="SSF48264">
    <property type="entry name" value="Cytochrome P450"/>
    <property type="match status" value="1"/>
</dbReference>
<dbReference type="PRINTS" id="PR00463">
    <property type="entry name" value="EP450I"/>
</dbReference>
<keyword evidence="10" id="KW-1133">Transmembrane helix</keyword>
<feature type="transmembrane region" description="Helical" evidence="10">
    <location>
        <begin position="20"/>
        <end position="45"/>
    </location>
</feature>
<evidence type="ECO:0000256" key="2">
    <source>
        <dbReference type="ARBA" id="ARBA00010617"/>
    </source>
</evidence>
<evidence type="ECO:0000256" key="7">
    <source>
        <dbReference type="ARBA" id="ARBA00023033"/>
    </source>
</evidence>
<evidence type="ECO:0000256" key="9">
    <source>
        <dbReference type="RuleBase" id="RU000461"/>
    </source>
</evidence>
<keyword evidence="7 9" id="KW-0503">Monooxygenase</keyword>
<evidence type="ECO:0008006" key="13">
    <source>
        <dbReference type="Google" id="ProtNLM"/>
    </source>
</evidence>
<keyword evidence="6 8" id="KW-0408">Iron</keyword>
<name>A0A803M3B7_CHEQI</name>
<dbReference type="GeneID" id="110731703"/>
<reference evidence="11" key="1">
    <citation type="journal article" date="2017" name="Nature">
        <title>The genome of Chenopodium quinoa.</title>
        <authorList>
            <person name="Jarvis D.E."/>
            <person name="Ho Y.S."/>
            <person name="Lightfoot D.J."/>
            <person name="Schmoeckel S.M."/>
            <person name="Li B."/>
            <person name="Borm T.J.A."/>
            <person name="Ohyanagi H."/>
            <person name="Mineta K."/>
            <person name="Michell C.T."/>
            <person name="Saber N."/>
            <person name="Kharbatia N.M."/>
            <person name="Rupper R.R."/>
            <person name="Sharp A.R."/>
            <person name="Dally N."/>
            <person name="Boughton B.A."/>
            <person name="Woo Y.H."/>
            <person name="Gao G."/>
            <person name="Schijlen E.G.W.M."/>
            <person name="Guo X."/>
            <person name="Momin A.A."/>
            <person name="Negrao S."/>
            <person name="Al-Babili S."/>
            <person name="Gehring C."/>
            <person name="Roessner U."/>
            <person name="Jung C."/>
            <person name="Murphy K."/>
            <person name="Arold S.T."/>
            <person name="Gojobori T."/>
            <person name="van der Linden C.G."/>
            <person name="van Loo E.N."/>
            <person name="Jellen E.N."/>
            <person name="Maughan P.J."/>
            <person name="Tester M."/>
        </authorList>
    </citation>
    <scope>NUCLEOTIDE SEQUENCE [LARGE SCALE GENOMIC DNA]</scope>
    <source>
        <strain evidence="11">cv. PI 614886</strain>
    </source>
</reference>
<comment type="cofactor">
    <cofactor evidence="1 8">
        <name>heme</name>
        <dbReference type="ChEBI" id="CHEBI:30413"/>
    </cofactor>
</comment>
<evidence type="ECO:0000256" key="1">
    <source>
        <dbReference type="ARBA" id="ARBA00001971"/>
    </source>
</evidence>
<keyword evidence="12" id="KW-1185">Reference proteome</keyword>
<dbReference type="RefSeq" id="XP_021767276.1">
    <property type="nucleotide sequence ID" value="XM_021911584.1"/>
</dbReference>
<evidence type="ECO:0000313" key="11">
    <source>
        <dbReference type="EnsemblPlants" id="AUR62022716-RA:cds"/>
    </source>
</evidence>
<evidence type="ECO:0000256" key="3">
    <source>
        <dbReference type="ARBA" id="ARBA00022617"/>
    </source>
</evidence>
<dbReference type="OrthoDB" id="1055148at2759"/>